<dbReference type="GO" id="GO:0016592">
    <property type="term" value="C:mediator complex"/>
    <property type="evidence" value="ECO:0007669"/>
    <property type="project" value="TreeGrafter"/>
</dbReference>
<evidence type="ECO:0000313" key="3">
    <source>
        <dbReference type="Proteomes" id="UP000077671"/>
    </source>
</evidence>
<reference evidence="2" key="1">
    <citation type="submission" date="2016-04" db="EMBL/GenBank/DDBJ databases">
        <authorList>
            <person name="Nguyen H.D."/>
            <person name="Kesanakurti P."/>
            <person name="Cullis J."/>
            <person name="Levesque C.A."/>
            <person name="Hambleton S."/>
        </authorList>
    </citation>
    <scope>NUCLEOTIDE SEQUENCE</scope>
    <source>
        <strain evidence="2">DAOMC 238032</strain>
    </source>
</reference>
<dbReference type="PANTHER" id="PTHR46007">
    <property type="entry name" value="MEDIATOR OF RNA POLYMERASE II TRANSCRIPTION SUBUNIT 12"/>
    <property type="match status" value="1"/>
</dbReference>
<proteinExistence type="predicted"/>
<organism evidence="2 3">
    <name type="scientific">Tilletia caries</name>
    <name type="common">wheat bunt fungus</name>
    <dbReference type="NCBI Taxonomy" id="13290"/>
    <lineage>
        <taxon>Eukaryota</taxon>
        <taxon>Fungi</taxon>
        <taxon>Dikarya</taxon>
        <taxon>Basidiomycota</taxon>
        <taxon>Ustilaginomycotina</taxon>
        <taxon>Exobasidiomycetes</taxon>
        <taxon>Tilletiales</taxon>
        <taxon>Tilletiaceae</taxon>
        <taxon>Tilletia</taxon>
    </lineage>
</organism>
<gene>
    <name evidence="2" type="ORF">A4X03_0g7515</name>
</gene>
<feature type="region of interest" description="Disordered" evidence="1">
    <location>
        <begin position="469"/>
        <end position="510"/>
    </location>
</feature>
<sequence length="603" mass="64575">MVRGISASVEPSVTLAQDKQALYEKQAEGDKLANFIIDQCEPGTLEEFLALRGTGLSAEEAIAELGLNFEDFEEPDVSEPALDTEDKQADTGRTTRARSASVPSKKSAGKKKATPQAQVEESSPRVQPTASTSKTSGIKRIRVVSTSSEGNERGVPKPRVESETGEAESVSVTRDIPAPTLGRPAQPVLSKPSFKEGQQRDPQPLQEDSLEAEAVGSDSILQPPAPTTGSELGLFGPSESTFSFNQAPAQDSGPSLSPSIGLAIGSPARYPIGAAHISGPPAPPLLTRNKTIADPLGHVGYNPNGVVGSFFKMPATSVIEKVAAPIYVPLWHFTTEGIAEGYHHMSNWTEVGKRLANVLQSEVELPPIKIPDEFMGFETFFQAADYQVKVLREIAKGEIDPLKQMMLSEEAAIWTAAYNECLKRRLANKSRLGAHHALHLLPPLSVLLDTVQQPQHLAFQYQSQPFAQQQQQPVQQQQQQQAQGQGSSSRKKAAKQQQPFQSGSRGGTQAAPGACVICGKTTIPHNFKECNSPPTGKSAPFASRNEAGHLVRISDGAALCMRWNRTSCGNQRCFPHQCSICGATNHGAQQCSLVGATVPGQSA</sequence>
<feature type="region of interest" description="Disordered" evidence="1">
    <location>
        <begin position="69"/>
        <end position="256"/>
    </location>
</feature>
<protein>
    <submittedName>
        <fullName evidence="2">Uncharacterized protein</fullName>
    </submittedName>
</protein>
<accession>A0A8T8SQ51</accession>
<dbReference type="GO" id="GO:0045944">
    <property type="term" value="P:positive regulation of transcription by RNA polymerase II"/>
    <property type="evidence" value="ECO:0007669"/>
    <property type="project" value="TreeGrafter"/>
</dbReference>
<reference evidence="2" key="2">
    <citation type="journal article" date="2019" name="IMA Fungus">
        <title>Genome sequencing and comparison of five Tilletia species to identify candidate genes for the detection of regulated species infecting wheat.</title>
        <authorList>
            <person name="Nguyen H.D.T."/>
            <person name="Sultana T."/>
            <person name="Kesanakurti P."/>
            <person name="Hambleton S."/>
        </authorList>
    </citation>
    <scope>NUCLEOTIDE SEQUENCE</scope>
    <source>
        <strain evidence="2">DAOMC 238032</strain>
    </source>
</reference>
<name>A0A8T8SQ51_9BASI</name>
<evidence type="ECO:0000256" key="1">
    <source>
        <dbReference type="SAM" id="MobiDB-lite"/>
    </source>
</evidence>
<dbReference type="GO" id="GO:0003713">
    <property type="term" value="F:transcription coactivator activity"/>
    <property type="evidence" value="ECO:0007669"/>
    <property type="project" value="TreeGrafter"/>
</dbReference>
<comment type="caution">
    <text evidence="2">The sequence shown here is derived from an EMBL/GenBank/DDBJ whole genome shotgun (WGS) entry which is preliminary data.</text>
</comment>
<feature type="compositionally biased region" description="Basic and acidic residues" evidence="1">
    <location>
        <begin position="150"/>
        <end position="162"/>
    </location>
</feature>
<evidence type="ECO:0000313" key="2">
    <source>
        <dbReference type="EMBL" id="KAE8245036.1"/>
    </source>
</evidence>
<dbReference type="PANTHER" id="PTHR46007:SF8">
    <property type="entry name" value="C2H2-TYPE DOMAIN-CONTAINING PROTEIN"/>
    <property type="match status" value="1"/>
</dbReference>
<feature type="compositionally biased region" description="Polar residues" evidence="1">
    <location>
        <begin position="238"/>
        <end position="256"/>
    </location>
</feature>
<dbReference type="InterPro" id="IPR051647">
    <property type="entry name" value="Mediator_comp_sub12"/>
</dbReference>
<feature type="compositionally biased region" description="Polar residues" evidence="1">
    <location>
        <begin position="115"/>
        <end position="136"/>
    </location>
</feature>
<feature type="compositionally biased region" description="Low complexity" evidence="1">
    <location>
        <begin position="469"/>
        <end position="488"/>
    </location>
</feature>
<dbReference type="EMBL" id="LWDD02001810">
    <property type="protein sequence ID" value="KAE8245036.1"/>
    <property type="molecule type" value="Genomic_DNA"/>
</dbReference>
<feature type="compositionally biased region" description="Polar residues" evidence="1">
    <location>
        <begin position="91"/>
        <end position="104"/>
    </location>
</feature>
<dbReference type="Proteomes" id="UP000077671">
    <property type="component" value="Unassembled WGS sequence"/>
</dbReference>
<dbReference type="AlphaFoldDB" id="A0A8T8SQ51"/>